<dbReference type="GO" id="GO:1901336">
    <property type="term" value="P:lactone biosynthetic process"/>
    <property type="evidence" value="ECO:0007669"/>
    <property type="project" value="UniProtKB-ARBA"/>
</dbReference>
<keyword evidence="5" id="KW-0560">Oxidoreductase</keyword>
<dbReference type="InterPro" id="IPR020841">
    <property type="entry name" value="PKS_Beta-ketoAc_synthase_dom"/>
</dbReference>
<dbReference type="Pfam" id="PF13602">
    <property type="entry name" value="ADH_zinc_N_2"/>
    <property type="match status" value="1"/>
</dbReference>
<evidence type="ECO:0000259" key="12">
    <source>
        <dbReference type="PROSITE" id="PS52019"/>
    </source>
</evidence>
<dbReference type="Gene3D" id="1.10.1200.10">
    <property type="entry name" value="ACP-like"/>
    <property type="match status" value="1"/>
</dbReference>
<dbReference type="InterPro" id="IPR014030">
    <property type="entry name" value="Ketoacyl_synth_N"/>
</dbReference>
<dbReference type="InterPro" id="IPR042104">
    <property type="entry name" value="PKS_dehydratase_sf"/>
</dbReference>
<keyword evidence="1" id="KW-0596">Phosphopantetheine</keyword>
<dbReference type="InterPro" id="IPR049552">
    <property type="entry name" value="PKS_DH_N"/>
</dbReference>
<dbReference type="InterPro" id="IPR013154">
    <property type="entry name" value="ADH-like_N"/>
</dbReference>
<dbReference type="InterPro" id="IPR002364">
    <property type="entry name" value="Quin_OxRdtase/zeta-crystal_CS"/>
</dbReference>
<dbReference type="SUPFAM" id="SSF50129">
    <property type="entry name" value="GroES-like"/>
    <property type="match status" value="1"/>
</dbReference>
<feature type="compositionally biased region" description="Low complexity" evidence="9">
    <location>
        <begin position="1"/>
        <end position="14"/>
    </location>
</feature>
<dbReference type="Pfam" id="PF02801">
    <property type="entry name" value="Ketoacyl-synt_C"/>
    <property type="match status" value="1"/>
</dbReference>
<feature type="region of interest" description="Disordered" evidence="9">
    <location>
        <begin position="1"/>
        <end position="26"/>
    </location>
</feature>
<gene>
    <name evidence="13" type="primary">PKS10</name>
</gene>
<keyword evidence="6" id="KW-0511">Multifunctional enzyme</keyword>
<keyword evidence="4" id="KW-0521">NADP</keyword>
<dbReference type="EMBL" id="HM189674">
    <property type="protein sequence ID" value="AEE87273.1"/>
    <property type="molecule type" value="Genomic_DNA"/>
</dbReference>
<dbReference type="SUPFAM" id="SSF52151">
    <property type="entry name" value="FabD/lysophospholipase-like"/>
    <property type="match status" value="1"/>
</dbReference>
<dbReference type="InterPro" id="IPR036736">
    <property type="entry name" value="ACP-like_sf"/>
</dbReference>
<dbReference type="InterPro" id="IPR036291">
    <property type="entry name" value="NAD(P)-bd_dom_sf"/>
</dbReference>
<evidence type="ECO:0000256" key="2">
    <source>
        <dbReference type="ARBA" id="ARBA00022553"/>
    </source>
</evidence>
<feature type="domain" description="Ketosynthase family 3 (KS3)" evidence="11">
    <location>
        <begin position="36"/>
        <end position="465"/>
    </location>
</feature>
<dbReference type="InterPro" id="IPR013968">
    <property type="entry name" value="PKS_KR"/>
</dbReference>
<feature type="domain" description="PKS/mFAS DH" evidence="12">
    <location>
        <begin position="960"/>
        <end position="1261"/>
    </location>
</feature>
<evidence type="ECO:0000256" key="9">
    <source>
        <dbReference type="SAM" id="MobiDB-lite"/>
    </source>
</evidence>
<organism evidence="13">
    <name type="scientific">Peltigera membranacea</name>
    <dbReference type="NCBI Taxonomy" id="161997"/>
    <lineage>
        <taxon>Eukaryota</taxon>
        <taxon>Fungi</taxon>
        <taxon>Dikarya</taxon>
        <taxon>Ascomycota</taxon>
        <taxon>Pezizomycotina</taxon>
        <taxon>Lecanoromycetes</taxon>
        <taxon>OSLEUM clade</taxon>
        <taxon>Lecanoromycetidae</taxon>
        <taxon>Peltigerales</taxon>
        <taxon>Peltigerineae</taxon>
        <taxon>Peltigeraceae</taxon>
        <taxon>Peltigera</taxon>
    </lineage>
</organism>
<dbReference type="Pfam" id="PF16197">
    <property type="entry name" value="KAsynt_C_assoc"/>
    <property type="match status" value="1"/>
</dbReference>
<reference evidence="13" key="1">
    <citation type="submission" date="2010-05" db="EMBL/GenBank/DDBJ databases">
        <title>Diversity of type I polyketide synthase genes in the lichen Peltigera membranacea.</title>
        <authorList>
            <person name="Gagunashvili A.N."/>
            <person name="Andresson O.S."/>
        </authorList>
    </citation>
    <scope>NUCLEOTIDE SEQUENCE</scope>
</reference>
<dbReference type="SUPFAM" id="SSF51735">
    <property type="entry name" value="NAD(P)-binding Rossmann-fold domains"/>
    <property type="match status" value="2"/>
</dbReference>
<dbReference type="InterPro" id="IPR009081">
    <property type="entry name" value="PP-bd_ACP"/>
</dbReference>
<dbReference type="InterPro" id="IPR001227">
    <property type="entry name" value="Ac_transferase_dom_sf"/>
</dbReference>
<feature type="region of interest" description="C-terminal hotdog fold" evidence="8">
    <location>
        <begin position="1109"/>
        <end position="1261"/>
    </location>
</feature>
<dbReference type="GO" id="GO:0044550">
    <property type="term" value="P:secondary metabolite biosynthetic process"/>
    <property type="evidence" value="ECO:0007669"/>
    <property type="project" value="UniProtKB-ARBA"/>
</dbReference>
<feature type="compositionally biased region" description="Polar residues" evidence="9">
    <location>
        <begin position="15"/>
        <end position="25"/>
    </location>
</feature>
<dbReference type="InterPro" id="IPR016039">
    <property type="entry name" value="Thiolase-like"/>
</dbReference>
<dbReference type="Gene3D" id="3.30.70.3290">
    <property type="match status" value="1"/>
</dbReference>
<dbReference type="SMART" id="SM00822">
    <property type="entry name" value="PKS_KR"/>
    <property type="match status" value="1"/>
</dbReference>
<keyword evidence="2" id="KW-0597">Phosphoprotein</keyword>
<dbReference type="PANTHER" id="PTHR43775:SF50">
    <property type="entry name" value="HIGHLY REDUCING POLYKETIDE SYNTHASE SRDA"/>
    <property type="match status" value="1"/>
</dbReference>
<dbReference type="InterPro" id="IPR014031">
    <property type="entry name" value="Ketoacyl_synth_C"/>
</dbReference>
<dbReference type="SUPFAM" id="SSF53901">
    <property type="entry name" value="Thiolase-like"/>
    <property type="match status" value="1"/>
</dbReference>
<evidence type="ECO:0000256" key="5">
    <source>
        <dbReference type="ARBA" id="ARBA00023002"/>
    </source>
</evidence>
<dbReference type="GO" id="GO:0008270">
    <property type="term" value="F:zinc ion binding"/>
    <property type="evidence" value="ECO:0007669"/>
    <property type="project" value="InterPro"/>
</dbReference>
<dbReference type="Gene3D" id="3.40.366.10">
    <property type="entry name" value="Malonyl-Coenzyme A Acyl Carrier Protein, domain 2"/>
    <property type="match status" value="1"/>
</dbReference>
<dbReference type="Gene3D" id="3.40.50.720">
    <property type="entry name" value="NAD(P)-binding Rossmann-like Domain"/>
    <property type="match status" value="1"/>
</dbReference>
<dbReference type="Gene3D" id="3.40.47.10">
    <property type="match status" value="1"/>
</dbReference>
<dbReference type="PANTHER" id="PTHR43775">
    <property type="entry name" value="FATTY ACID SYNTHASE"/>
    <property type="match status" value="1"/>
</dbReference>
<feature type="domain" description="Carrier" evidence="10">
    <location>
        <begin position="2308"/>
        <end position="2386"/>
    </location>
</feature>
<dbReference type="Pfam" id="PF21089">
    <property type="entry name" value="PKS_DH_N"/>
    <property type="match status" value="1"/>
</dbReference>
<dbReference type="InterPro" id="IPR057326">
    <property type="entry name" value="KR_dom"/>
</dbReference>
<dbReference type="InterPro" id="IPR050091">
    <property type="entry name" value="PKS_NRPS_Biosynth_Enz"/>
</dbReference>
<dbReference type="SMART" id="SM00826">
    <property type="entry name" value="PKS_DH"/>
    <property type="match status" value="1"/>
</dbReference>
<dbReference type="InterPro" id="IPR018201">
    <property type="entry name" value="Ketoacyl_synth_AS"/>
</dbReference>
<evidence type="ECO:0000259" key="11">
    <source>
        <dbReference type="PROSITE" id="PS52004"/>
    </source>
</evidence>
<evidence type="ECO:0000256" key="4">
    <source>
        <dbReference type="ARBA" id="ARBA00022857"/>
    </source>
</evidence>
<dbReference type="InterPro" id="IPR032821">
    <property type="entry name" value="PKS_assoc"/>
</dbReference>
<evidence type="ECO:0000259" key="10">
    <source>
        <dbReference type="PROSITE" id="PS50075"/>
    </source>
</evidence>
<dbReference type="GO" id="GO:0016491">
    <property type="term" value="F:oxidoreductase activity"/>
    <property type="evidence" value="ECO:0007669"/>
    <property type="project" value="UniProtKB-KW"/>
</dbReference>
<feature type="active site" description="Proton donor; for dehydratase activity" evidence="8">
    <location>
        <position position="1174"/>
    </location>
</feature>
<dbReference type="InterPro" id="IPR016036">
    <property type="entry name" value="Malonyl_transacylase_ACP-bd"/>
</dbReference>
<dbReference type="PROSITE" id="PS52019">
    <property type="entry name" value="PKS_MFAS_DH"/>
    <property type="match status" value="1"/>
</dbReference>
<accession>F8QWT4</accession>
<evidence type="ECO:0000256" key="3">
    <source>
        <dbReference type="ARBA" id="ARBA00022679"/>
    </source>
</evidence>
<evidence type="ECO:0000256" key="8">
    <source>
        <dbReference type="PROSITE-ProRule" id="PRU01363"/>
    </source>
</evidence>
<proteinExistence type="predicted"/>
<dbReference type="Pfam" id="PF23114">
    <property type="entry name" value="NAD-bd_HRPKS_sdrA"/>
    <property type="match status" value="1"/>
</dbReference>
<dbReference type="InterPro" id="IPR056501">
    <property type="entry name" value="NAD-bd_HRPKS_sdrA"/>
</dbReference>
<dbReference type="SMART" id="SM00825">
    <property type="entry name" value="PKS_KS"/>
    <property type="match status" value="1"/>
</dbReference>
<dbReference type="InterPro" id="IPR049900">
    <property type="entry name" value="PKS_mFAS_DH"/>
</dbReference>
<dbReference type="Gene3D" id="3.10.129.110">
    <property type="entry name" value="Polyketide synthase dehydratase"/>
    <property type="match status" value="1"/>
</dbReference>
<dbReference type="InterPro" id="IPR049551">
    <property type="entry name" value="PKS_DH_C"/>
</dbReference>
<dbReference type="Gene3D" id="3.90.180.10">
    <property type="entry name" value="Medium-chain alcohol dehydrogenases, catalytic domain"/>
    <property type="match status" value="1"/>
</dbReference>
<dbReference type="InterPro" id="IPR020807">
    <property type="entry name" value="PKS_DH"/>
</dbReference>
<dbReference type="CDD" id="cd05195">
    <property type="entry name" value="enoyl_red"/>
    <property type="match status" value="1"/>
</dbReference>
<feature type="active site" description="Proton acceptor; for dehydratase activity" evidence="8">
    <location>
        <position position="992"/>
    </location>
</feature>
<dbReference type="SMART" id="SM00829">
    <property type="entry name" value="PKS_ER"/>
    <property type="match status" value="1"/>
</dbReference>
<dbReference type="Pfam" id="PF00698">
    <property type="entry name" value="Acyl_transf_1"/>
    <property type="match status" value="1"/>
</dbReference>
<evidence type="ECO:0000256" key="1">
    <source>
        <dbReference type="ARBA" id="ARBA00022450"/>
    </source>
</evidence>
<dbReference type="InterPro" id="IPR011032">
    <property type="entry name" value="GroES-like_sf"/>
</dbReference>
<dbReference type="InterPro" id="IPR014043">
    <property type="entry name" value="Acyl_transferase_dom"/>
</dbReference>
<keyword evidence="3" id="KW-0808">Transferase</keyword>
<feature type="region of interest" description="N-terminal hotdog fold" evidence="8">
    <location>
        <begin position="960"/>
        <end position="1096"/>
    </location>
</feature>
<evidence type="ECO:0000256" key="6">
    <source>
        <dbReference type="ARBA" id="ARBA00023268"/>
    </source>
</evidence>
<evidence type="ECO:0000313" key="13">
    <source>
        <dbReference type="EMBL" id="AEE87273.1"/>
    </source>
</evidence>
<sequence length="2411" mass="264010">MSSQIISSSNSKASTPRTQTENVVSRSHGINAATKVQPIAIVGLACKLPGGATSASKFWDLLARGESGQCDVPGSRFNVDAFYHPQGVDRPGSMNTKGGYFLKDDILAFENSFFGINNLEATSIDPQQRKLLEVVFECFESAGLPLDKVSGSNTGCYVGNFTIDYQVMQTRDPEYLSRYSATGMGTTILGNRISHAFNLLGPSLVLDTACSSSLYCLHTACTALENGECDGAVVAGANLIQSPEQHLGTMKAGVLSQTSTCHTFDSSADGYGRADGIGALYLKRLDDAIRDGDAIRSVIRATATNANGKTSGITLPSADGQEAVIRKAYAKACIGFSETAYVECHGTGTKVGDVIEVEALSRIFRHPADAPLLIGSVKTNVGHSEAASGISSVIKTTLALEKSLIPATVGLRDISPKLKTIEWRIDIPTTLTSWPDKASGLDSVRRASINSFGYGGANAHAILENAHAHVKFDYDEASKIDHALGLQGSVLLPFSAATPQSLDARVHDLLDFDFHDASIHDLAYTLGSRRTHFAKRGYMLLPRNVSIRTGLPAHELRTIPNTASNSASHYAFIFTGQGSQWPEMCQELFDFPAFREAISEMDVVLQSLPHPPAWSLREALLEKSSTSMIHHPTRSQPACTAIQVALVQLLASWDIHPSAALGHSSGEIAAAFATGYLSSAAAITIAYYRGYVVGKHISQGAMVAAGLSEKDATAEIALAGLQDMIQVACINSPESVTISGDESGVDILLGMLQDRKIFARKLKTGGQAYHSHHMRVLGEEYQGLLERALPHLDVSSKLSKGAIFISSVTGEQNFSSVGPAYWRSNLESQVRFADAVVRLNDNGDFHLIEVGPHSALELPIKQIRSSLGITEDRMRYSTAIKRYANSLESILNLAGSLWLHGHDITFDKVNCLRSRRKCGIEGQNYKVLYDLPPYRWHYDGVLWDECRASVEFRQRKYPRHELLGSQIPGGNGIDTIWRNVLRVDDISWLRDHKLEETVVLPGACYLSIAMEAVLQVSRSNSVERPTFRLENVNILTPFAFSAESSAKSELFTVMRRAPITKTSNSDIWWDFNIDSFSDGTSVHHASGSISIPPIFTPMLSKYQAPADCLESSSPRMWYEKLAKQGLNFGPCFQSIQEFQVPRMKSVSYCTTKVPLLQTCGDDLASYAIHPITLDAMLQTAIVATTAGNSNDLHAKVPTRIGVAVIETPETSLCPPSSINSRAESVGFGTAEIGAELVNFHGRVNVQLENVRLAPYEVTSQVGVTEERHPILRVLWKPDVHGLGLISSDRLSDYLDEFASEAHSNIADESLIKLGGCLSLLAHKSPGLRILELGNEISEVTQAFLEFLSANTAFRRLQSYTVGSLSESGELFGASVNFGDGERQEISLITGQTFDLVLLPHIVLANFYLENRIALIMNIIGSEGLLVVLSDSNAKFFSNTPELEVVQCDLSSHTTQIVLARKVLTYEAHKESLNGHNLVIIDRGLNRLSEAVMRYILEATGRPVMRLAMNEVTENNIAPGATVISFIECHNPVLSTATDDELYRIKLITNNASNIIWVTGGNLLEGTRPDFALVSGLARALMLEQPSLKFFTFDVDDIVSHVQQTAEHLVSILTQKSNSIDFEFIQRQTVVHVSRFVPDDSLNESFMQKQGKEIIKMPLQETKLVQLMIERVGQFDSLFFRQVKLQGPLQADGVQVQVTSVGLNAKDFYMLAGKVDTKNSTCSLEFCGIVKRTGSEVSSLAPGDRVVVMAPTNFQTSQVVPEWACQKLEDHEDFNVLCTLPLVYATALYALQDRARVQSGETILIHSGAGGVGIAAIQIAKLAGVEVFTTVSTEAKKEFLVEKFGIDPANIFSSRDASFLPGILQATNGKGVDVVLNSLTGDLLHASWRCCGMFGRFVEIGKRDLVAAGRLEMDQFLKNVTFTAFDLSYLYHTENCAYQAIWSRLLAEVLRLYRERKIMKIEPLEVFDISDISQAFRHFSSRNRTGKVAINMEDQKSVLRVQPFKYNSRFSCEKTYIMVGCLGGLGRSLSKWMMSRGARKFVFLGRSGLDKEPARRLIEDLDRNGADCKVVRGNVCSIKDVNTVMNEVNGLVGGVIQAAMSLNEALFTTMSNQYWHTSIDPKVIGTWNLHNAIKGKDSEIEFFLMTSSVSGSVGTATESNYCSANYFLDVFARYRRGLGLPATSIGLGMISEVGYLHENPEIEALLLRKGIQAMNEDELLQVVDIALSSDAIIPHAYDHSAHAHILTGLEPFGLKELRKKGFEGTNLTLHDPRAAILARALDGQANLAYKDQNGNLPVEVVDALEKGVRLADAVLMHVVKRFANLVLLLLEQVDVSKPLADYGMDSMIAAEFRTWFFQTFHVDIPYLTLLNKSTTLLSLSEAVTADVETLGKKQKKDCGRHVGEKIVSTNSL</sequence>
<dbReference type="InterPro" id="IPR016035">
    <property type="entry name" value="Acyl_Trfase/lysoPLipase"/>
</dbReference>
<dbReference type="PROSITE" id="PS01162">
    <property type="entry name" value="QOR_ZETA_CRYSTAL"/>
    <property type="match status" value="1"/>
</dbReference>
<keyword evidence="7" id="KW-0012">Acyltransferase</keyword>
<dbReference type="SUPFAM" id="SSF47336">
    <property type="entry name" value="ACP-like"/>
    <property type="match status" value="1"/>
</dbReference>
<dbReference type="InterPro" id="IPR020843">
    <property type="entry name" value="ER"/>
</dbReference>
<dbReference type="Pfam" id="PF14765">
    <property type="entry name" value="PS-DH"/>
    <property type="match status" value="1"/>
</dbReference>
<dbReference type="GO" id="GO:0004315">
    <property type="term" value="F:3-oxoacyl-[acyl-carrier-protein] synthase activity"/>
    <property type="evidence" value="ECO:0007669"/>
    <property type="project" value="InterPro"/>
</dbReference>
<dbReference type="PROSITE" id="PS52004">
    <property type="entry name" value="KS3_2"/>
    <property type="match status" value="1"/>
</dbReference>
<dbReference type="CDD" id="cd00833">
    <property type="entry name" value="PKS"/>
    <property type="match status" value="1"/>
</dbReference>
<dbReference type="GO" id="GO:0006633">
    <property type="term" value="P:fatty acid biosynthetic process"/>
    <property type="evidence" value="ECO:0007669"/>
    <property type="project" value="InterPro"/>
</dbReference>
<dbReference type="SUPFAM" id="SSF55048">
    <property type="entry name" value="Probable ACP-binding domain of malonyl-CoA ACP transacylase"/>
    <property type="match status" value="1"/>
</dbReference>
<name>F8QWT4_9LECA</name>
<evidence type="ECO:0000256" key="7">
    <source>
        <dbReference type="ARBA" id="ARBA00023315"/>
    </source>
</evidence>
<dbReference type="PROSITE" id="PS50075">
    <property type="entry name" value="CARRIER"/>
    <property type="match status" value="1"/>
</dbReference>
<dbReference type="Pfam" id="PF00109">
    <property type="entry name" value="ketoacyl-synt"/>
    <property type="match status" value="1"/>
</dbReference>
<dbReference type="SMART" id="SM00827">
    <property type="entry name" value="PKS_AT"/>
    <property type="match status" value="1"/>
</dbReference>
<dbReference type="GO" id="GO:0004312">
    <property type="term" value="F:fatty acid synthase activity"/>
    <property type="evidence" value="ECO:0007669"/>
    <property type="project" value="TreeGrafter"/>
</dbReference>
<dbReference type="Pfam" id="PF00550">
    <property type="entry name" value="PP-binding"/>
    <property type="match status" value="1"/>
</dbReference>
<protein>
    <submittedName>
        <fullName evidence="13">Reducing type I polyketide synthase 10</fullName>
    </submittedName>
</protein>
<dbReference type="PROSITE" id="PS00606">
    <property type="entry name" value="KS3_1"/>
    <property type="match status" value="1"/>
</dbReference>
<dbReference type="Pfam" id="PF08240">
    <property type="entry name" value="ADH_N"/>
    <property type="match status" value="1"/>
</dbReference>
<dbReference type="Pfam" id="PF08659">
    <property type="entry name" value="KR"/>
    <property type="match status" value="1"/>
</dbReference>
<dbReference type="FunFam" id="3.40.50.720:FF:000209">
    <property type="entry name" value="Polyketide synthase Pks12"/>
    <property type="match status" value="1"/>
</dbReference>